<gene>
    <name evidence="2" type="ORF">PEVE_00030994</name>
</gene>
<dbReference type="InterPro" id="IPR011993">
    <property type="entry name" value="PH-like_dom_sf"/>
</dbReference>
<evidence type="ECO:0000313" key="2">
    <source>
        <dbReference type="EMBL" id="CAH3195735.1"/>
    </source>
</evidence>
<accession>A0ABN8SZN7</accession>
<keyword evidence="3" id="KW-1185">Reference proteome</keyword>
<reference evidence="2 3" key="1">
    <citation type="submission" date="2022-05" db="EMBL/GenBank/DDBJ databases">
        <authorList>
            <consortium name="Genoscope - CEA"/>
            <person name="William W."/>
        </authorList>
    </citation>
    <scope>NUCLEOTIDE SEQUENCE [LARGE SCALE GENOMIC DNA]</scope>
</reference>
<dbReference type="PROSITE" id="PS50003">
    <property type="entry name" value="PH_DOMAIN"/>
    <property type="match status" value="1"/>
</dbReference>
<proteinExistence type="predicted"/>
<dbReference type="Gene3D" id="2.30.29.30">
    <property type="entry name" value="Pleckstrin-homology domain (PH domain)/Phosphotyrosine-binding domain (PTB)"/>
    <property type="match status" value="1"/>
</dbReference>
<evidence type="ECO:0000259" key="1">
    <source>
        <dbReference type="PROSITE" id="PS50003"/>
    </source>
</evidence>
<dbReference type="EMBL" id="CALNXI010004401">
    <property type="protein sequence ID" value="CAH3195735.1"/>
    <property type="molecule type" value="Genomic_DNA"/>
</dbReference>
<feature type="domain" description="PH" evidence="1">
    <location>
        <begin position="1"/>
        <end position="87"/>
    </location>
</feature>
<organism evidence="2 3">
    <name type="scientific">Porites evermanni</name>
    <dbReference type="NCBI Taxonomy" id="104178"/>
    <lineage>
        <taxon>Eukaryota</taxon>
        <taxon>Metazoa</taxon>
        <taxon>Cnidaria</taxon>
        <taxon>Anthozoa</taxon>
        <taxon>Hexacorallia</taxon>
        <taxon>Scleractinia</taxon>
        <taxon>Fungiina</taxon>
        <taxon>Poritidae</taxon>
        <taxon>Porites</taxon>
    </lineage>
</organism>
<protein>
    <recommendedName>
        <fullName evidence="1">PH domain-containing protein</fullName>
    </recommendedName>
</protein>
<comment type="caution">
    <text evidence="2">The sequence shown here is derived from an EMBL/GenBank/DDBJ whole genome shotgun (WGS) entry which is preliminary data.</text>
</comment>
<dbReference type="Proteomes" id="UP001159427">
    <property type="component" value="Unassembled WGS sequence"/>
</dbReference>
<sequence length="95" mass="11445">MDDCSSKWSKCYVVVRKPYVLLYRQEGDPVEQFLVNLKFSKVECPEYFVTFSVFSIRTRQCRFLVRTTTEKEEDTYDWLYALNPLLVGSMRWVEH</sequence>
<evidence type="ECO:0000313" key="3">
    <source>
        <dbReference type="Proteomes" id="UP001159427"/>
    </source>
</evidence>
<dbReference type="InterPro" id="IPR001849">
    <property type="entry name" value="PH_domain"/>
</dbReference>
<dbReference type="SUPFAM" id="SSF50729">
    <property type="entry name" value="PH domain-like"/>
    <property type="match status" value="1"/>
</dbReference>
<name>A0ABN8SZN7_9CNID</name>